<reference evidence="1" key="1">
    <citation type="submission" date="2020-09" db="EMBL/GenBank/DDBJ databases">
        <title>Pelagicoccus enzymogenes sp. nov. with an EPS production, isolated from marine sediment.</title>
        <authorList>
            <person name="Feng X."/>
        </authorList>
    </citation>
    <scope>NUCLEOTIDE SEQUENCE</scope>
    <source>
        <strain evidence="1">NFK12</strain>
    </source>
</reference>
<dbReference type="GO" id="GO:0019684">
    <property type="term" value="P:photosynthesis, light reaction"/>
    <property type="evidence" value="ECO:0007669"/>
    <property type="project" value="InterPro"/>
</dbReference>
<dbReference type="SUPFAM" id="SSF50346">
    <property type="entry name" value="PRC-barrel domain"/>
    <property type="match status" value="2"/>
</dbReference>
<dbReference type="GO" id="GO:0030077">
    <property type="term" value="C:plasma membrane light-harvesting complex"/>
    <property type="evidence" value="ECO:0007669"/>
    <property type="project" value="InterPro"/>
</dbReference>
<name>A0A927F6F8_9BACT</name>
<dbReference type="EMBL" id="JACYFG010000007">
    <property type="protein sequence ID" value="MBD5779092.1"/>
    <property type="molecule type" value="Genomic_DNA"/>
</dbReference>
<evidence type="ECO:0000313" key="1">
    <source>
        <dbReference type="EMBL" id="MBD5779092.1"/>
    </source>
</evidence>
<comment type="caution">
    <text evidence="1">The sequence shown here is derived from an EMBL/GenBank/DDBJ whole genome shotgun (WGS) entry which is preliminary data.</text>
</comment>
<proteinExistence type="predicted"/>
<keyword evidence="2" id="KW-1185">Reference proteome</keyword>
<evidence type="ECO:0008006" key="3">
    <source>
        <dbReference type="Google" id="ProtNLM"/>
    </source>
</evidence>
<sequence length="243" mass="26863">MDYLRGLPLLCSGEECGTCEDLYFEDGHWKLRHLVAVDGGFVFKKRSLVSPESIDRVELANNPEAITLTISKQALESAPAFEDEVPFSRAVELAALNHYQLAPYWLSGPIDGALGMDPAYPADDPLVHEKIPHEVEPNLRSLKELLGYQVRNGENVLGQARDLILDVSDYSVAYLAVDTKPSERGGVRLISTRQKDVALTVDFATKSFCTQCSSYHLMESPSADLSEGRLTLGDQQKIDLSSY</sequence>
<protein>
    <recommendedName>
        <fullName evidence="3">PRC-barrel domain-containing protein</fullName>
    </recommendedName>
</protein>
<dbReference type="InterPro" id="IPR011033">
    <property type="entry name" value="PRC_barrel-like_sf"/>
</dbReference>
<organism evidence="1 2">
    <name type="scientific">Pelagicoccus enzymogenes</name>
    <dbReference type="NCBI Taxonomy" id="2773457"/>
    <lineage>
        <taxon>Bacteria</taxon>
        <taxon>Pseudomonadati</taxon>
        <taxon>Verrucomicrobiota</taxon>
        <taxon>Opitutia</taxon>
        <taxon>Puniceicoccales</taxon>
        <taxon>Pelagicoccaceae</taxon>
        <taxon>Pelagicoccus</taxon>
    </lineage>
</organism>
<evidence type="ECO:0000313" key="2">
    <source>
        <dbReference type="Proteomes" id="UP000622317"/>
    </source>
</evidence>
<dbReference type="InterPro" id="IPR014747">
    <property type="entry name" value="Bac_photo_RC_H_C"/>
</dbReference>
<dbReference type="AlphaFoldDB" id="A0A927F6F8"/>
<dbReference type="Proteomes" id="UP000622317">
    <property type="component" value="Unassembled WGS sequence"/>
</dbReference>
<dbReference type="RefSeq" id="WP_191616232.1">
    <property type="nucleotide sequence ID" value="NZ_JACYFG010000007.1"/>
</dbReference>
<gene>
    <name evidence="1" type="ORF">IEN85_06275</name>
</gene>
<dbReference type="Gene3D" id="3.90.50.10">
    <property type="entry name" value="Photosynthetic Reaction Center, subunit H, domain 2"/>
    <property type="match status" value="2"/>
</dbReference>
<accession>A0A927F6F8</accession>